<reference evidence="1" key="1">
    <citation type="submission" date="2021-01" db="EMBL/GenBank/DDBJ databases">
        <authorList>
            <person name="Sun Q."/>
        </authorList>
    </citation>
    <scope>NUCLEOTIDE SEQUENCE</scope>
    <source>
        <strain evidence="1">YIM B02566</strain>
    </source>
</reference>
<sequence length="201" mass="22792">MTGLRKKRSLKDMRRDELMEAAITVVAKEGLQRATLSQIAVEAGMSTALVNHYFENKEELLEATMRRLSGRYRGEIMALMPADPTPAQRLRAIIEGSFQPDNLTLASRKAWVQFLVNAMSGGRIFYLYRITGERVVSNIRYAVKRLVPADQVDDIVDGIAALIDGFFWENATDCAPEDLIRARRICWNYACLLIPSLRNMH</sequence>
<protein>
    <submittedName>
        <fullName evidence="1">Transcriptional regulator BetI</fullName>
    </submittedName>
</protein>
<accession>A0ACC5RCB7</accession>
<keyword evidence="2" id="KW-1185">Reference proteome</keyword>
<gene>
    <name evidence="1" type="primary">betI</name>
    <name evidence="1" type="ORF">JHL16_28170</name>
</gene>
<comment type="caution">
    <text evidence="1">The sequence shown here is derived from an EMBL/GenBank/DDBJ whole genome shotgun (WGS) entry which is preliminary data.</text>
</comment>
<evidence type="ECO:0000313" key="2">
    <source>
        <dbReference type="Proteomes" id="UP000616151"/>
    </source>
</evidence>
<name>A0ACC5RCB7_9HYPH</name>
<dbReference type="EMBL" id="JAENHL010000008">
    <property type="protein sequence ID" value="MBK1870272.1"/>
    <property type="molecule type" value="Genomic_DNA"/>
</dbReference>
<dbReference type="Proteomes" id="UP000616151">
    <property type="component" value="Unassembled WGS sequence"/>
</dbReference>
<organism evidence="1 2">
    <name type="scientific">Taklimakanibacter albus</name>
    <dbReference type="NCBI Taxonomy" id="2800327"/>
    <lineage>
        <taxon>Bacteria</taxon>
        <taxon>Pseudomonadati</taxon>
        <taxon>Pseudomonadota</taxon>
        <taxon>Alphaproteobacteria</taxon>
        <taxon>Hyphomicrobiales</taxon>
        <taxon>Aestuariivirgaceae</taxon>
        <taxon>Taklimakanibacter</taxon>
    </lineage>
</organism>
<evidence type="ECO:0000313" key="1">
    <source>
        <dbReference type="EMBL" id="MBK1870272.1"/>
    </source>
</evidence>
<proteinExistence type="predicted"/>